<name>A0ABW6LDF4_9ACTN</name>
<dbReference type="Gene3D" id="3.90.79.10">
    <property type="entry name" value="Nucleoside Triphosphate Pyrophosphohydrolase"/>
    <property type="match status" value="1"/>
</dbReference>
<dbReference type="EMBL" id="JBIAFP010000009">
    <property type="protein sequence ID" value="MFE9226484.1"/>
    <property type="molecule type" value="Genomic_DNA"/>
</dbReference>
<dbReference type="PANTHER" id="PTHR43736:SF4">
    <property type="entry name" value="SLR1690 PROTEIN"/>
    <property type="match status" value="1"/>
</dbReference>
<protein>
    <submittedName>
        <fullName evidence="5">NUDIX domain-containing protein</fullName>
    </submittedName>
</protein>
<dbReference type="RefSeq" id="WP_358279053.1">
    <property type="nucleotide sequence ID" value="NZ_JBEYGJ010000004.1"/>
</dbReference>
<accession>A0ABW6LDF4</accession>
<dbReference type="InterPro" id="IPR020084">
    <property type="entry name" value="NUDIX_hydrolase_CS"/>
</dbReference>
<dbReference type="PROSITE" id="PS00893">
    <property type="entry name" value="NUDIX_BOX"/>
    <property type="match status" value="1"/>
</dbReference>
<comment type="caution">
    <text evidence="5">The sequence shown here is derived from an EMBL/GenBank/DDBJ whole genome shotgun (WGS) entry which is preliminary data.</text>
</comment>
<dbReference type="PANTHER" id="PTHR43736">
    <property type="entry name" value="ADP-RIBOSE PYROPHOSPHATASE"/>
    <property type="match status" value="1"/>
</dbReference>
<keyword evidence="6" id="KW-1185">Reference proteome</keyword>
<dbReference type="PROSITE" id="PS51462">
    <property type="entry name" value="NUDIX"/>
    <property type="match status" value="1"/>
</dbReference>
<dbReference type="InterPro" id="IPR036390">
    <property type="entry name" value="WH_DNA-bd_sf"/>
</dbReference>
<dbReference type="InterPro" id="IPR015797">
    <property type="entry name" value="NUDIX_hydrolase-like_dom_sf"/>
</dbReference>
<dbReference type="PRINTS" id="PR00502">
    <property type="entry name" value="NUDIXFAMILY"/>
</dbReference>
<feature type="domain" description="Nudix hydrolase" evidence="4">
    <location>
        <begin position="142"/>
        <end position="280"/>
    </location>
</feature>
<dbReference type="InterPro" id="IPR000086">
    <property type="entry name" value="NUDIX_hydrolase_dom"/>
</dbReference>
<dbReference type="Pfam" id="PF00293">
    <property type="entry name" value="NUDIX"/>
    <property type="match status" value="1"/>
</dbReference>
<dbReference type="InterPro" id="IPR054105">
    <property type="entry name" value="WHD_NrtR"/>
</dbReference>
<keyword evidence="2 3" id="KW-0378">Hydrolase</keyword>
<dbReference type="SUPFAM" id="SSF55811">
    <property type="entry name" value="Nudix"/>
    <property type="match status" value="1"/>
</dbReference>
<dbReference type="SUPFAM" id="SSF46785">
    <property type="entry name" value="Winged helix' DNA-binding domain"/>
    <property type="match status" value="1"/>
</dbReference>
<evidence type="ECO:0000256" key="3">
    <source>
        <dbReference type="RuleBase" id="RU003476"/>
    </source>
</evidence>
<dbReference type="InterPro" id="IPR036388">
    <property type="entry name" value="WH-like_DNA-bd_sf"/>
</dbReference>
<evidence type="ECO:0000259" key="4">
    <source>
        <dbReference type="PROSITE" id="PS51462"/>
    </source>
</evidence>
<dbReference type="Proteomes" id="UP001601288">
    <property type="component" value="Unassembled WGS sequence"/>
</dbReference>
<dbReference type="InterPro" id="IPR020476">
    <property type="entry name" value="Nudix_hydrolase"/>
</dbReference>
<gene>
    <name evidence="5" type="ORF">ACFYM3_17960</name>
</gene>
<proteinExistence type="inferred from homology"/>
<reference evidence="5 6" key="1">
    <citation type="submission" date="2024-10" db="EMBL/GenBank/DDBJ databases">
        <title>The Natural Products Discovery Center: Release of the First 8490 Sequenced Strains for Exploring Actinobacteria Biosynthetic Diversity.</title>
        <authorList>
            <person name="Kalkreuter E."/>
            <person name="Kautsar S.A."/>
            <person name="Yang D."/>
            <person name="Bader C.D."/>
            <person name="Teijaro C.N."/>
            <person name="Fluegel L."/>
            <person name="Davis C.M."/>
            <person name="Simpson J.R."/>
            <person name="Lauterbach L."/>
            <person name="Steele A.D."/>
            <person name="Gui C."/>
            <person name="Meng S."/>
            <person name="Li G."/>
            <person name="Viehrig K."/>
            <person name="Ye F."/>
            <person name="Su P."/>
            <person name="Kiefer A.F."/>
            <person name="Nichols A."/>
            <person name="Cepeda A.J."/>
            <person name="Yan W."/>
            <person name="Fan B."/>
            <person name="Jiang Y."/>
            <person name="Adhikari A."/>
            <person name="Zheng C.-J."/>
            <person name="Schuster L."/>
            <person name="Cowan T.M."/>
            <person name="Smanski M.J."/>
            <person name="Chevrette M.G."/>
            <person name="De Carvalho L.P.S."/>
            <person name="Shen B."/>
        </authorList>
    </citation>
    <scope>NUCLEOTIDE SEQUENCE [LARGE SCALE GENOMIC DNA]</scope>
    <source>
        <strain evidence="5 6">NPDC007066</strain>
    </source>
</reference>
<sequence length="380" mass="42302">MTRPSVSLIGSFRRHYAEVLEAAQLFTDAGMVVKSPPMSRIINHGHEFVRFECDPPMSSDHAIQAATMEKIFSSDVVYVVNPDGYIGRTTAYELGRVHERGLAVFYAEPPKDLPIDIPEGTVVDARSLAKIIGGEGAPPDPVRRPRVAALPTADIVIFTIRFNRLHVLLVKRGTDPYRGRLAIPGGFVRPGESLEDTARRELREETGLNDAGIRLQQLRTYSHPQRDPRGRIISTVFLAITPDLPEVAGASDAHRADWVEVEESLWGHNSSLAFDHGEILQNGLEHVRRLLEHTTIGVDFCGELFAISDLRKVYEAVWGFELNSGNFQRKVRKTTGFVVKTNKVRSSRPGAPAELFRRGTAGILYPPMMRPRQRGRTGTP</sequence>
<evidence type="ECO:0000313" key="5">
    <source>
        <dbReference type="EMBL" id="MFE9226484.1"/>
    </source>
</evidence>
<dbReference type="Pfam" id="PF21906">
    <property type="entry name" value="WHD_NrtR"/>
    <property type="match status" value="1"/>
</dbReference>
<dbReference type="CDD" id="cd18873">
    <property type="entry name" value="NUDIX_NadM_like"/>
    <property type="match status" value="1"/>
</dbReference>
<dbReference type="Gene3D" id="1.10.10.10">
    <property type="entry name" value="Winged helix-like DNA-binding domain superfamily/Winged helix DNA-binding domain"/>
    <property type="match status" value="1"/>
</dbReference>
<evidence type="ECO:0000256" key="2">
    <source>
        <dbReference type="ARBA" id="ARBA00022801"/>
    </source>
</evidence>
<evidence type="ECO:0000313" key="6">
    <source>
        <dbReference type="Proteomes" id="UP001601288"/>
    </source>
</evidence>
<organism evidence="5 6">
    <name type="scientific">Streptomyces massasporeus</name>
    <dbReference type="NCBI Taxonomy" id="67324"/>
    <lineage>
        <taxon>Bacteria</taxon>
        <taxon>Bacillati</taxon>
        <taxon>Actinomycetota</taxon>
        <taxon>Actinomycetes</taxon>
        <taxon>Kitasatosporales</taxon>
        <taxon>Streptomycetaceae</taxon>
        <taxon>Streptomyces</taxon>
    </lineage>
</organism>
<comment type="similarity">
    <text evidence="1 3">Belongs to the Nudix hydrolase family.</text>
</comment>
<evidence type="ECO:0000256" key="1">
    <source>
        <dbReference type="ARBA" id="ARBA00005582"/>
    </source>
</evidence>